<gene>
    <name evidence="2" type="ORF">fsci_08960</name>
</gene>
<dbReference type="PROSITE" id="PS51257">
    <property type="entry name" value="PROKAR_LIPOPROTEIN"/>
    <property type="match status" value="1"/>
</dbReference>
<comment type="caution">
    <text evidence="2">The sequence shown here is derived from an EMBL/GenBank/DDBJ whole genome shotgun (WGS) entry which is preliminary data.</text>
</comment>
<name>A0ABQ6PEQ9_9GAMM</name>
<keyword evidence="3" id="KW-1185">Reference proteome</keyword>
<dbReference type="EMBL" id="BTHG01000003">
    <property type="protein sequence ID" value="GMN89410.1"/>
    <property type="molecule type" value="Genomic_DNA"/>
</dbReference>
<proteinExistence type="predicted"/>
<evidence type="ECO:0000313" key="3">
    <source>
        <dbReference type="Proteomes" id="UP001628164"/>
    </source>
</evidence>
<evidence type="ECO:0008006" key="4">
    <source>
        <dbReference type="Google" id="ProtNLM"/>
    </source>
</evidence>
<evidence type="ECO:0000313" key="2">
    <source>
        <dbReference type="EMBL" id="GMN89410.1"/>
    </source>
</evidence>
<feature type="chain" id="PRO_5046931671" description="CX domain-containing protein" evidence="1">
    <location>
        <begin position="20"/>
        <end position="136"/>
    </location>
</feature>
<reference evidence="2 3" key="1">
    <citation type="journal article" date="2024" name="Dis. Aquat. Organ.">
        <title>Francisella sciaenopsi sp. nov. isolated from diseased red drum Sciaenops ocellatus in Florida, USA.</title>
        <authorList>
            <person name="Kawahara M."/>
            <person name="Cody T.T."/>
            <person name="Yanong R.P.E."/>
            <person name="Henderson E."/>
            <person name="Yazdi Z."/>
            <person name="Soto E."/>
        </authorList>
    </citation>
    <scope>NUCLEOTIDE SEQUENCE [LARGE SCALE GENOMIC DNA]</scope>
    <source>
        <strain evidence="2 3">R22-20-7</strain>
    </source>
</reference>
<dbReference type="RefSeq" id="WP_407877213.1">
    <property type="nucleotide sequence ID" value="NZ_BTHG01000003.1"/>
</dbReference>
<keyword evidence="1" id="KW-0732">Signal</keyword>
<feature type="signal peptide" evidence="1">
    <location>
        <begin position="1"/>
        <end position="19"/>
    </location>
</feature>
<organism evidence="2 3">
    <name type="scientific">Francisella sciaenopsi</name>
    <dbReference type="NCBI Taxonomy" id="3055034"/>
    <lineage>
        <taxon>Bacteria</taxon>
        <taxon>Pseudomonadati</taxon>
        <taxon>Pseudomonadota</taxon>
        <taxon>Gammaproteobacteria</taxon>
        <taxon>Thiotrichales</taxon>
        <taxon>Francisellaceae</taxon>
        <taxon>Francisella</taxon>
    </lineage>
</organism>
<dbReference type="Proteomes" id="UP001628164">
    <property type="component" value="Unassembled WGS sequence"/>
</dbReference>
<protein>
    <recommendedName>
        <fullName evidence="4">CX domain-containing protein</fullName>
    </recommendedName>
</protein>
<sequence length="136" mass="15911">MLKNLIFVLLLLYSCNAIAWQIVYYCPTPEDFINTNNKLVAKTRYHQFKYTWLAEDKTPSQFPEYPLTFKGADLVNCKGGLCDIKCYYYSNIEGHLITSTISSTKNINIFEYPNRYLNNFSCQYTEHVDCPFLVDI</sequence>
<evidence type="ECO:0000256" key="1">
    <source>
        <dbReference type="SAM" id="SignalP"/>
    </source>
</evidence>
<accession>A0ABQ6PEQ9</accession>